<evidence type="ECO:0000313" key="6">
    <source>
        <dbReference type="EMBL" id="MBU4681280.1"/>
    </source>
</evidence>
<evidence type="ECO:0000313" key="7">
    <source>
        <dbReference type="Proteomes" id="UP000686327"/>
    </source>
</evidence>
<keyword evidence="1" id="KW-1133">Transmembrane helix</keyword>
<comment type="subcellular location">
    <subcellularLocation>
        <location evidence="1">Cell inner membrane</location>
        <topology evidence="1">Single-pass type I membrane protein</topology>
    </subcellularLocation>
    <text evidence="1">Localizes to the Z ring in an FtsZ-dependent manner.</text>
</comment>
<evidence type="ECO:0000256" key="1">
    <source>
        <dbReference type="HAMAP-Rule" id="MF_00509"/>
    </source>
</evidence>
<comment type="subunit">
    <text evidence="1">Interacts with FtsZ via their C-terminal domains.</text>
</comment>
<dbReference type="EMBL" id="JAGRYU010000008">
    <property type="protein sequence ID" value="MBU4681280.1"/>
    <property type="molecule type" value="Genomic_DNA"/>
</dbReference>
<dbReference type="NCBIfam" id="TIGR02205">
    <property type="entry name" value="septum_zipA"/>
    <property type="match status" value="1"/>
</dbReference>
<dbReference type="HAMAP" id="MF_00509">
    <property type="entry name" value="ZipA"/>
    <property type="match status" value="1"/>
</dbReference>
<sequence length="323" mass="35551">MMQDLRLILIIVGAIAIIALLVHGLWTSRKERSSVFRDRPLKRMKSKRDEYEEEDEEEEEGVGEVRVRRATPAQEPASRETGAPRQPQAPQHNYEPPYASAEPRPAAQVRQPEPVAQPPRHAEPVQQPVEPVHPAAPQPPVHVAPAQPAASVQPVSQPFSAEPAPQPESEPVAAEPAPQPVAQRKETVIVMNVAAHAGSMLNGELLLSSIEQAGFKFGEMNIFHRHLSPDGSGPVLFSLANMVKPGSFDPESMDDFATPGITIFMQVPSYGDPAQNFKLMLQSAQHIADEVGGVVLDDQRRMMTPQKLREYQDRIREVVEANA</sequence>
<feature type="region of interest" description="Disordered" evidence="4">
    <location>
        <begin position="41"/>
        <end position="180"/>
    </location>
</feature>
<keyword evidence="1 2" id="KW-0132">Cell division</keyword>
<dbReference type="CDD" id="cd00231">
    <property type="entry name" value="ZipA"/>
    <property type="match status" value="1"/>
</dbReference>
<dbReference type="InterPro" id="IPR011919">
    <property type="entry name" value="Cell_div_ZipA"/>
</dbReference>
<dbReference type="Proteomes" id="UP000686327">
    <property type="component" value="Unassembled WGS sequence"/>
</dbReference>
<feature type="compositionally biased region" description="Low complexity" evidence="4">
    <location>
        <begin position="124"/>
        <end position="133"/>
    </location>
</feature>
<name>A0ABS6DDW1_9ENTR</name>
<keyword evidence="1 3" id="KW-0472">Membrane</keyword>
<reference evidence="7" key="2">
    <citation type="submission" date="2023-07" db="EMBL/GenBank/DDBJ databases">
        <title>Cedecea davisae an AmpC producer and its therapeutic implications.</title>
        <authorList>
            <person name="Notter J."/>
        </authorList>
    </citation>
    <scope>NUCLEOTIDE SEQUENCE [LARGE SCALE GENOMIC DNA]</scope>
    <source>
        <strain evidence="7">1</strain>
    </source>
</reference>
<keyword evidence="1 2" id="KW-0131">Cell cycle</keyword>
<evidence type="ECO:0000256" key="3">
    <source>
        <dbReference type="RuleBase" id="RU003613"/>
    </source>
</evidence>
<proteinExistence type="inferred from homology"/>
<dbReference type="GO" id="GO:0051301">
    <property type="term" value="P:cell division"/>
    <property type="evidence" value="ECO:0007669"/>
    <property type="project" value="UniProtKB-KW"/>
</dbReference>
<feature type="compositionally biased region" description="Low complexity" evidence="4">
    <location>
        <begin position="143"/>
        <end position="180"/>
    </location>
</feature>
<dbReference type="SMART" id="SM00771">
    <property type="entry name" value="ZipA_C"/>
    <property type="match status" value="1"/>
</dbReference>
<dbReference type="InterPro" id="IPR007449">
    <property type="entry name" value="ZipA_FtsZ-bd_C"/>
</dbReference>
<comment type="caution">
    <text evidence="6">The sequence shown here is derived from an EMBL/GenBank/DDBJ whole genome shotgun (WGS) entry which is preliminary data.</text>
</comment>
<dbReference type="PANTHER" id="PTHR38685">
    <property type="entry name" value="CELL DIVISION PROTEIN ZIPA"/>
    <property type="match status" value="1"/>
</dbReference>
<evidence type="ECO:0000259" key="5">
    <source>
        <dbReference type="SMART" id="SM00771"/>
    </source>
</evidence>
<reference evidence="6 7" key="1">
    <citation type="submission" date="2021-04" db="EMBL/GenBank/DDBJ databases">
        <authorList>
            <person name="Seiffert S.N."/>
        </authorList>
    </citation>
    <scope>NUCLEOTIDE SEQUENCE [LARGE SCALE GENOMIC DNA]</scope>
    <source>
        <strain evidence="6 7">1</strain>
    </source>
</reference>
<keyword evidence="1 3" id="KW-0997">Cell inner membrane</keyword>
<keyword evidence="1 3" id="KW-1003">Cell membrane</keyword>
<feature type="domain" description="ZipA C-terminal FtsZ-binding" evidence="5">
    <location>
        <begin position="185"/>
        <end position="315"/>
    </location>
</feature>
<dbReference type="RefSeq" id="WP_216374803.1">
    <property type="nucleotide sequence ID" value="NZ_JAGRYT010000012.1"/>
</dbReference>
<feature type="compositionally biased region" description="Acidic residues" evidence="4">
    <location>
        <begin position="51"/>
        <end position="62"/>
    </location>
</feature>
<keyword evidence="7" id="KW-1185">Reference proteome</keyword>
<protein>
    <recommendedName>
        <fullName evidence="1 2">Cell division protein ZipA</fullName>
    </recommendedName>
</protein>
<accession>A0ABS6DDW1</accession>
<feature type="transmembrane region" description="Helical" evidence="1">
    <location>
        <begin position="7"/>
        <end position="26"/>
    </location>
</feature>
<comment type="function">
    <text evidence="1 2">Essential cell division protein that stabilizes the FtsZ protofilaments by cross-linking them and that serves as a cytoplasmic membrane anchor for the Z ring. Also required for the recruitment to the septal ring of downstream cell division proteins.</text>
</comment>
<dbReference type="PANTHER" id="PTHR38685:SF1">
    <property type="entry name" value="CELL DIVISION PROTEIN ZIPA"/>
    <property type="match status" value="1"/>
</dbReference>
<evidence type="ECO:0000256" key="4">
    <source>
        <dbReference type="SAM" id="MobiDB-lite"/>
    </source>
</evidence>
<evidence type="ECO:0000256" key="2">
    <source>
        <dbReference type="RuleBase" id="RU003612"/>
    </source>
</evidence>
<organism evidence="6 7">
    <name type="scientific">Cedecea davisae</name>
    <dbReference type="NCBI Taxonomy" id="158484"/>
    <lineage>
        <taxon>Bacteria</taxon>
        <taxon>Pseudomonadati</taxon>
        <taxon>Pseudomonadota</taxon>
        <taxon>Gammaproteobacteria</taxon>
        <taxon>Enterobacterales</taxon>
        <taxon>Enterobacteriaceae</taxon>
        <taxon>Cedecea</taxon>
    </lineage>
</organism>
<keyword evidence="1 3" id="KW-0812">Transmembrane</keyword>
<dbReference type="Pfam" id="PF04354">
    <property type="entry name" value="ZipA_C"/>
    <property type="match status" value="1"/>
</dbReference>
<gene>
    <name evidence="1 6" type="primary">zipA</name>
    <name evidence="6" type="ORF">KC222_04580</name>
</gene>
<comment type="similarity">
    <text evidence="1 2">Belongs to the ZipA family.</text>
</comment>